<dbReference type="Pfam" id="PF04389">
    <property type="entry name" value="Peptidase_M28"/>
    <property type="match status" value="1"/>
</dbReference>
<feature type="domain" description="Peptidase M28" evidence="2">
    <location>
        <begin position="88"/>
        <end position="297"/>
    </location>
</feature>
<keyword evidence="4" id="KW-1185">Reference proteome</keyword>
<dbReference type="Proteomes" id="UP001185092">
    <property type="component" value="Unassembled WGS sequence"/>
</dbReference>
<evidence type="ECO:0000256" key="1">
    <source>
        <dbReference type="SAM" id="SignalP"/>
    </source>
</evidence>
<dbReference type="GO" id="GO:0008235">
    <property type="term" value="F:metalloexopeptidase activity"/>
    <property type="evidence" value="ECO:0007669"/>
    <property type="project" value="InterPro"/>
</dbReference>
<dbReference type="Gene3D" id="3.40.630.10">
    <property type="entry name" value="Zn peptidases"/>
    <property type="match status" value="1"/>
</dbReference>
<name>A0AAE3XJA8_9BACT</name>
<reference evidence="3" key="1">
    <citation type="submission" date="2023-07" db="EMBL/GenBank/DDBJ databases">
        <title>Genomic Encyclopedia of Type Strains, Phase IV (KMG-IV): sequencing the most valuable type-strain genomes for metagenomic binning, comparative biology and taxonomic classification.</title>
        <authorList>
            <person name="Goeker M."/>
        </authorList>
    </citation>
    <scope>NUCLEOTIDE SEQUENCE</scope>
    <source>
        <strain evidence="3">DSM 26174</strain>
    </source>
</reference>
<proteinExistence type="predicted"/>
<dbReference type="InterPro" id="IPR018247">
    <property type="entry name" value="EF_Hand_1_Ca_BS"/>
</dbReference>
<feature type="chain" id="PRO_5042097484" description="Peptidase M28 domain-containing protein" evidence="1">
    <location>
        <begin position="22"/>
        <end position="311"/>
    </location>
</feature>
<evidence type="ECO:0000313" key="3">
    <source>
        <dbReference type="EMBL" id="MDR6238791.1"/>
    </source>
</evidence>
<dbReference type="PANTHER" id="PTHR12147:SF26">
    <property type="entry name" value="PEPTIDASE M28 DOMAIN-CONTAINING PROTEIN"/>
    <property type="match status" value="1"/>
</dbReference>
<dbReference type="PROSITE" id="PS00018">
    <property type="entry name" value="EF_HAND_1"/>
    <property type="match status" value="1"/>
</dbReference>
<organism evidence="3 4">
    <name type="scientific">Aureibacter tunicatorum</name>
    <dbReference type="NCBI Taxonomy" id="866807"/>
    <lineage>
        <taxon>Bacteria</taxon>
        <taxon>Pseudomonadati</taxon>
        <taxon>Bacteroidota</taxon>
        <taxon>Cytophagia</taxon>
        <taxon>Cytophagales</taxon>
        <taxon>Persicobacteraceae</taxon>
        <taxon>Aureibacter</taxon>
    </lineage>
</organism>
<dbReference type="InterPro" id="IPR007484">
    <property type="entry name" value="Peptidase_M28"/>
</dbReference>
<accession>A0AAE3XJA8</accession>
<keyword evidence="1" id="KW-0732">Signal</keyword>
<evidence type="ECO:0000259" key="2">
    <source>
        <dbReference type="Pfam" id="PF04389"/>
    </source>
</evidence>
<protein>
    <recommendedName>
        <fullName evidence="2">Peptidase M28 domain-containing protein</fullName>
    </recommendedName>
</protein>
<dbReference type="PANTHER" id="PTHR12147">
    <property type="entry name" value="METALLOPEPTIDASE M28 FAMILY MEMBER"/>
    <property type="match status" value="1"/>
</dbReference>
<dbReference type="GO" id="GO:0006508">
    <property type="term" value="P:proteolysis"/>
    <property type="evidence" value="ECO:0007669"/>
    <property type="project" value="InterPro"/>
</dbReference>
<gene>
    <name evidence="3" type="ORF">HNQ88_001828</name>
</gene>
<dbReference type="AlphaFoldDB" id="A0AAE3XJA8"/>
<comment type="caution">
    <text evidence="3">The sequence shown here is derived from an EMBL/GenBank/DDBJ whole genome shotgun (WGS) entry which is preliminary data.</text>
</comment>
<dbReference type="SUPFAM" id="SSF53187">
    <property type="entry name" value="Zn-dependent exopeptidases"/>
    <property type="match status" value="1"/>
</dbReference>
<evidence type="ECO:0000313" key="4">
    <source>
        <dbReference type="Proteomes" id="UP001185092"/>
    </source>
</evidence>
<dbReference type="InterPro" id="IPR045175">
    <property type="entry name" value="M28_fam"/>
</dbReference>
<feature type="signal peptide" evidence="1">
    <location>
        <begin position="1"/>
        <end position="21"/>
    </location>
</feature>
<dbReference type="EMBL" id="JAVDQD010000002">
    <property type="protein sequence ID" value="MDR6238791.1"/>
    <property type="molecule type" value="Genomic_DNA"/>
</dbReference>
<sequence length="311" mass="36175">MKSFLPALFLIYFLFTLPCNAEMHRNANSDTVRIKNDLRKITKTKRPRNYRNIQTLNYVAEYIYNEFLVNCDSVYYQCYSVNGLEYKNVIGIIGKQKKEKLVIGAHYDVAGNQEGADDNASGVVGLLELSRLISTNDFDYQVELVAYTLEEPPFFRSDYMGSHIHAKSLHDKNINIKGMICLEMIGYFNDLKKSQDYPIGFLKLFYGSRGDYITVVQKTGNGKFGRQIKREMKRQDLIKTKSFKAPAMLPGIDFSDHLNYWRYNYSAVMITNTAFYRNKNYHETTDKMETLDLNRMALVIDELYLTLKEIK</sequence>
<dbReference type="RefSeq" id="WP_309938297.1">
    <property type="nucleotide sequence ID" value="NZ_AP025305.1"/>
</dbReference>